<dbReference type="EMBL" id="FNUY01000007">
    <property type="protein sequence ID" value="SEG57042.1"/>
    <property type="molecule type" value="Genomic_DNA"/>
</dbReference>
<dbReference type="Proteomes" id="UP000236743">
    <property type="component" value="Unassembled WGS sequence"/>
</dbReference>
<keyword evidence="1" id="KW-0812">Transmembrane</keyword>
<proteinExistence type="predicted"/>
<name>A0A1H6B8T0_9HYPH</name>
<dbReference type="AlphaFoldDB" id="A0A1H6B8T0"/>
<evidence type="ECO:0000313" key="3">
    <source>
        <dbReference type="Proteomes" id="UP000236743"/>
    </source>
</evidence>
<keyword evidence="1" id="KW-0472">Membrane</keyword>
<dbReference type="RefSeq" id="WP_280177609.1">
    <property type="nucleotide sequence ID" value="NZ_FNUY01000007.1"/>
</dbReference>
<reference evidence="2 3" key="1">
    <citation type="submission" date="2016-10" db="EMBL/GenBank/DDBJ databases">
        <authorList>
            <person name="de Groot N.N."/>
        </authorList>
    </citation>
    <scope>NUCLEOTIDE SEQUENCE [LARGE SCALE GENOMIC DNA]</scope>
    <source>
        <strain evidence="2 3">DSM 26656</strain>
    </source>
</reference>
<evidence type="ECO:0008006" key="4">
    <source>
        <dbReference type="Google" id="ProtNLM"/>
    </source>
</evidence>
<feature type="transmembrane region" description="Helical" evidence="1">
    <location>
        <begin position="28"/>
        <end position="54"/>
    </location>
</feature>
<organism evidence="2 3">
    <name type="scientific">Bosea lathyri</name>
    <dbReference type="NCBI Taxonomy" id="1036778"/>
    <lineage>
        <taxon>Bacteria</taxon>
        <taxon>Pseudomonadati</taxon>
        <taxon>Pseudomonadota</taxon>
        <taxon>Alphaproteobacteria</taxon>
        <taxon>Hyphomicrobiales</taxon>
        <taxon>Boseaceae</taxon>
        <taxon>Bosea</taxon>
    </lineage>
</organism>
<accession>A0A1H6B8T0</accession>
<evidence type="ECO:0000313" key="2">
    <source>
        <dbReference type="EMBL" id="SEG57042.1"/>
    </source>
</evidence>
<gene>
    <name evidence="2" type="ORF">SAMN04488115_1077</name>
</gene>
<evidence type="ECO:0000256" key="1">
    <source>
        <dbReference type="SAM" id="Phobius"/>
    </source>
</evidence>
<protein>
    <recommendedName>
        <fullName evidence="4">LysE type translocator</fullName>
    </recommendedName>
</protein>
<sequence>MHLTNPKAILSWTAIIALGLRPDAPVAIVYAIIIGCLLISLLINQGYAILFSSAPMIAGYRRIRRRAEACLAAFFAFASFKLLTSQL</sequence>
<feature type="transmembrane region" description="Helical" evidence="1">
    <location>
        <begin position="66"/>
        <end position="84"/>
    </location>
</feature>
<keyword evidence="3" id="KW-1185">Reference proteome</keyword>
<keyword evidence="1" id="KW-1133">Transmembrane helix</keyword>